<feature type="region of interest" description="Disordered" evidence="1">
    <location>
        <begin position="1"/>
        <end position="106"/>
    </location>
</feature>
<protein>
    <submittedName>
        <fullName evidence="2">Ribosomal protein S25</fullName>
    </submittedName>
</protein>
<keyword evidence="2" id="KW-0689">Ribosomal protein</keyword>
<keyword evidence="2" id="KW-0687">Ribonucleoprotein</keyword>
<dbReference type="Proteomes" id="UP000053872">
    <property type="component" value="Unassembled WGS sequence"/>
</dbReference>
<dbReference type="EMBL" id="AKCR02000268">
    <property type="protein sequence ID" value="PKK17802.1"/>
    <property type="molecule type" value="Genomic_DNA"/>
</dbReference>
<evidence type="ECO:0000256" key="1">
    <source>
        <dbReference type="SAM" id="MobiDB-lite"/>
    </source>
</evidence>
<keyword evidence="3" id="KW-1185">Reference proteome</keyword>
<evidence type="ECO:0000313" key="3">
    <source>
        <dbReference type="Proteomes" id="UP000053872"/>
    </source>
</evidence>
<dbReference type="AlphaFoldDB" id="A0A2I0LK56"/>
<feature type="compositionally biased region" description="Basic and acidic residues" evidence="1">
    <location>
        <begin position="76"/>
        <end position="86"/>
    </location>
</feature>
<feature type="non-terminal residue" evidence="2">
    <location>
        <position position="1"/>
    </location>
</feature>
<gene>
    <name evidence="2" type="primary">RPS25</name>
    <name evidence="2" type="ORF">A306_00013842</name>
</gene>
<organism evidence="2 3">
    <name type="scientific">Columba livia</name>
    <name type="common">Rock dove</name>
    <dbReference type="NCBI Taxonomy" id="8932"/>
    <lineage>
        <taxon>Eukaryota</taxon>
        <taxon>Metazoa</taxon>
        <taxon>Chordata</taxon>
        <taxon>Craniata</taxon>
        <taxon>Vertebrata</taxon>
        <taxon>Euteleostomi</taxon>
        <taxon>Archelosauria</taxon>
        <taxon>Archosauria</taxon>
        <taxon>Dinosauria</taxon>
        <taxon>Saurischia</taxon>
        <taxon>Theropoda</taxon>
        <taxon>Coelurosauria</taxon>
        <taxon>Aves</taxon>
        <taxon>Neognathae</taxon>
        <taxon>Neoaves</taxon>
        <taxon>Columbimorphae</taxon>
        <taxon>Columbiformes</taxon>
        <taxon>Columbidae</taxon>
        <taxon>Columba</taxon>
    </lineage>
</organism>
<accession>A0A2I0LK56</accession>
<dbReference type="GO" id="GO:0005840">
    <property type="term" value="C:ribosome"/>
    <property type="evidence" value="ECO:0007669"/>
    <property type="project" value="UniProtKB-KW"/>
</dbReference>
<proteinExistence type="predicted"/>
<comment type="caution">
    <text evidence="2">The sequence shown here is derived from an EMBL/GenBank/DDBJ whole genome shotgun (WGS) entry which is preliminary data.</text>
</comment>
<reference evidence="2 3" key="1">
    <citation type="journal article" date="2013" name="Science">
        <title>Genomic diversity and evolution of the head crest in the rock pigeon.</title>
        <authorList>
            <person name="Shapiro M.D."/>
            <person name="Kronenberg Z."/>
            <person name="Li C."/>
            <person name="Domyan E.T."/>
            <person name="Pan H."/>
            <person name="Campbell M."/>
            <person name="Tan H."/>
            <person name="Huff C.D."/>
            <person name="Hu H."/>
            <person name="Vickrey A.I."/>
            <person name="Nielsen S.C."/>
            <person name="Stringham S.A."/>
            <person name="Hu H."/>
            <person name="Willerslev E."/>
            <person name="Gilbert M.T."/>
            <person name="Yandell M."/>
            <person name="Zhang G."/>
            <person name="Wang J."/>
        </authorList>
    </citation>
    <scope>NUCLEOTIDE SEQUENCE [LARGE SCALE GENOMIC DNA]</scope>
    <source>
        <tissue evidence="2">Blood</tissue>
    </source>
</reference>
<feature type="compositionally biased region" description="Low complexity" evidence="1">
    <location>
        <begin position="50"/>
        <end position="61"/>
    </location>
</feature>
<evidence type="ECO:0000313" key="2">
    <source>
        <dbReference type="EMBL" id="PKK17802.1"/>
    </source>
</evidence>
<sequence>RAEVVQGESARQAEQPGAVRQGHVRQAVQRGAQLQAHHARGRLGEAEDPGLAGQGCAAGAAWQRFDQAGVQTPRPGDLHQEHEGRGRAGGRGGRVGRLSSDLISSV</sequence>
<dbReference type="InParanoid" id="A0A2I0LK56"/>
<name>A0A2I0LK56_COLLI</name>